<feature type="domain" description="TRAM" evidence="12">
    <location>
        <begin position="310"/>
        <end position="385"/>
    </location>
</feature>
<dbReference type="InterPro" id="IPR003029">
    <property type="entry name" value="S1_domain"/>
</dbReference>
<dbReference type="FunFam" id="2.40.50.140:FF:000103">
    <property type="entry name" value="protein RRP5 homolog"/>
    <property type="match status" value="2"/>
</dbReference>
<evidence type="ECO:0000256" key="2">
    <source>
        <dbReference type="ARBA" id="ARBA00022517"/>
    </source>
</evidence>
<dbReference type="InterPro" id="IPR011990">
    <property type="entry name" value="TPR-like_helical_dom_sf"/>
</dbReference>
<dbReference type="SMART" id="SM00316">
    <property type="entry name" value="S1"/>
    <property type="match status" value="13"/>
</dbReference>
<dbReference type="PROSITE" id="PS50126">
    <property type="entry name" value="S1"/>
    <property type="match status" value="12"/>
</dbReference>
<gene>
    <name evidence="13" type="ORF">WHR41_06721</name>
</gene>
<dbReference type="Pfam" id="PF23459">
    <property type="entry name" value="S1_RRP5"/>
    <property type="match status" value="2"/>
</dbReference>
<dbReference type="InterPro" id="IPR045209">
    <property type="entry name" value="Rrp5"/>
</dbReference>
<feature type="domain" description="S1 motif" evidence="11">
    <location>
        <begin position="267"/>
        <end position="347"/>
    </location>
</feature>
<dbReference type="GO" id="GO:0032040">
    <property type="term" value="C:small-subunit processome"/>
    <property type="evidence" value="ECO:0007669"/>
    <property type="project" value="TreeGrafter"/>
</dbReference>
<sequence>MASVKRKAVADERPLKKAKSGKPDENEKKLGKKGDAKAGKPAKDGDAGERKPAVKSVLQQEESSFPRGGASVLTPIEKKQIEARAERDVLFEQQTGQKPARNEGDDDLFDEEEEDAGAKKNKKKGKMAKKSSGVKIPGSGIKIQSLSYKSLGIGSAVLGRVTAVTSKDVAVALPNNLTGYVPITAVSTRLNERIESLLREDPMKEDEDEDEEDIDLKKLFHEGQWIRATVTGTGSESADKKAKRHIELSVDPSHVNGGLESENVVANSTVQASVRSVEDHGIVMDLGLAEADVKGFVSKKELGAAYKLDEVQEGQVMLCLVTGKGSNGKVLKLSPDAARFSAVVAGKQAPVVTAAPVVDAFLPGTAVDVLVTESTTGGIAGKIMGMLNVTADYAHSGACVGVDPSEKYKVNSKVKARIIWALPDEDGRKVGVSLLDSVLTMPPPADRLAEATSAKLKNLSTSMVQSLPTSTIVEEAKVSQVLSERGLYLTLPSKDGVTPLAFAHISQVSDSRVDSLSSSTGAYKVDSTHKVRILGFNPVDNVYSVTLKESVLNQPFLRLEDLTLGETLKGSVEKLILGGSKGVTGILVKLTDNISGLVPEMHMSDVQLQHPERKYREGFPITVRVLSVDLEKRHVRLTLKKSLLNDKELPIWSDYSKLEPDMESKGTVVNIKANGAVVQYFGSVRAWLPVAEMSEAFVQQADRHFRVGQTITTRILSVDAETQEMKVSCKSGEPLDDEQLDAWNKIQGGEIVSATVTEKTADSVSVDLENGLKGTIRVAHLVDASAAKAENALKRIRVGQKLTDLLVLNKLPRTRQVLLSNKPGMVEDAKNGKLVKAFTDVKQGSKLHGFVRNVTPEGVYIEFANGVVGLALKSQLAPEMLSQSAFGLRKDQSIAPRVLNLDAGRERFLLSMREQKDETAADKKPELAAQNLVNPVDPSISSSADLTLHRVVKARIASIKGTQINVRLADNTHGRIDASEAYDSWDQFKNKKAPLQQFKQDEVIDVKILGIHDSRNHRFLPISHRHSKNPVFELSAKKSRVEQDDNSLLGGLEGVNAGEEYIAFVNNHGDDCVWVNLSPSVRGRVALMDLSDDAGLLGDVVKNFPIGSALQVKVKNVMPLSNRLDLSAKVGEAAGQVTLENITAGSVIAGRVTKTSERSVTVQLSDSLAGLVPLTELSDDFDQADPTQYSKNDIVRVCVLNVDRPNKKISLSLRPSKVLSSSLPVKDVQIPNLTSLKSGDLVRGFVKHISEKGVIVSLSGTVDAFVRIADLSDQYIKDWKTFLSIDQLVRGRIMAVDAPAKHIQLSLKASHADPNFTAPLKMDDMKTGMVVTGKVRKVEDFGAFIDIDNTVPRLSGLCHRTEIADKRVADVRKIYEAGDNVKAIVLKVNAKDKKISLGLKASYFKNDADVEMEDDEEDESDAEAGGVDVGSDEDEDVEMEDELDLDNVEDMDSDDAGVPVDEDSEDSDNEAAQPATGLTTSGFDWTGDSLNPAAKDVASDSEGETTSKKRKRNKQEIKVDLTADLDKDGPRNTSDFERLLLGQPNDSALWIQYMAFQLQLGEPQKAREIAERALRTIHIRELDEKANVWTALLNLEVEYGSDERVEAAFARACQVQEPLGMHEKLASIYIDSGAHAKADAVFARIVANKAFRAAPDVWLNYATFLMSSRGDAEGARALLPRALKSVPTPEHRLLTAKFAGLEFRSSGGDAERGRTLFENLVGEWPKWTQGWDMWVDLERSAAGAAESEEGRKEGVERARGLFERMSKAKMKKRRARFVFKRWMEFEEKEGSKEDVERVKGVAKEWVERAAERKGGDEEDEE</sequence>
<evidence type="ECO:0000256" key="3">
    <source>
        <dbReference type="ARBA" id="ARBA00022552"/>
    </source>
</evidence>
<dbReference type="CDD" id="cd05703">
    <property type="entry name" value="S1_Rrp5_repeat_hs12_sc9"/>
    <property type="match status" value="1"/>
</dbReference>
<feature type="domain" description="S1 motif" evidence="11">
    <location>
        <begin position="1145"/>
        <end position="1214"/>
    </location>
</feature>
<dbReference type="SMART" id="SM00386">
    <property type="entry name" value="HAT"/>
    <property type="match status" value="6"/>
</dbReference>
<evidence type="ECO:0000256" key="8">
    <source>
        <dbReference type="ARBA" id="ARBA00073619"/>
    </source>
</evidence>
<evidence type="ECO:0000256" key="9">
    <source>
        <dbReference type="ARBA" id="ARBA00076674"/>
    </source>
</evidence>
<dbReference type="Pfam" id="PF24685">
    <property type="entry name" value="OB_RRP5_4th"/>
    <property type="match status" value="1"/>
</dbReference>
<feature type="compositionally biased region" description="Basic and acidic residues" evidence="10">
    <location>
        <begin position="76"/>
        <end position="90"/>
    </location>
</feature>
<dbReference type="FunFam" id="2.40.50.140:FF:000196">
    <property type="entry name" value="rRNA biogenesis protein RRP5"/>
    <property type="match status" value="1"/>
</dbReference>
<feature type="domain" description="S1 motif" evidence="11">
    <location>
        <begin position="565"/>
        <end position="640"/>
    </location>
</feature>
<dbReference type="PANTHER" id="PTHR23270">
    <property type="entry name" value="PROGRAMMED CELL DEATH PROTEIN 11 PRE-RRNA PROCESSING PROTEIN RRP5"/>
    <property type="match status" value="1"/>
</dbReference>
<keyword evidence="4" id="KW-0597">Phosphoprotein</keyword>
<feature type="domain" description="S1 motif" evidence="11">
    <location>
        <begin position="470"/>
        <end position="548"/>
    </location>
</feature>
<dbReference type="GO" id="GO:0003723">
    <property type="term" value="F:RNA binding"/>
    <property type="evidence" value="ECO:0007669"/>
    <property type="project" value="TreeGrafter"/>
</dbReference>
<reference evidence="13 14" key="1">
    <citation type="journal article" date="2020" name="Microbiol. Resour. Announc.">
        <title>Draft Genome Sequence of a Cladosporium Species Isolated from the Mesophotic Ascidian Didemnum maculosum.</title>
        <authorList>
            <person name="Gioti A."/>
            <person name="Siaperas R."/>
            <person name="Nikolaivits E."/>
            <person name="Le Goff G."/>
            <person name="Ouazzani J."/>
            <person name="Kotoulas G."/>
            <person name="Topakas E."/>
        </authorList>
    </citation>
    <scope>NUCLEOTIDE SEQUENCE [LARGE SCALE GENOMIC DNA]</scope>
    <source>
        <strain evidence="13 14">TM138-S3</strain>
    </source>
</reference>
<dbReference type="GeneID" id="96008164"/>
<evidence type="ECO:0000256" key="4">
    <source>
        <dbReference type="ARBA" id="ARBA00022553"/>
    </source>
</evidence>
<comment type="caution">
    <text evidence="13">The sequence shown here is derived from an EMBL/GenBank/DDBJ whole genome shotgun (WGS) entry which is preliminary data.</text>
</comment>
<feature type="compositionally biased region" description="Basic residues" evidence="10">
    <location>
        <begin position="119"/>
        <end position="129"/>
    </location>
</feature>
<dbReference type="CDD" id="cd05706">
    <property type="entry name" value="S1_Rrp5_repeat_sc10"/>
    <property type="match status" value="1"/>
</dbReference>
<dbReference type="InterPro" id="IPR057302">
    <property type="entry name" value="Rrp5_S1"/>
</dbReference>
<evidence type="ECO:0000256" key="1">
    <source>
        <dbReference type="ARBA" id="ARBA00004604"/>
    </source>
</evidence>
<feature type="domain" description="S1 motif" evidence="11">
    <location>
        <begin position="1239"/>
        <end position="1308"/>
    </location>
</feature>
<dbReference type="RefSeq" id="XP_069227371.1">
    <property type="nucleotide sequence ID" value="XM_069375326.1"/>
</dbReference>
<feature type="domain" description="S1 motif" evidence="11">
    <location>
        <begin position="1058"/>
        <end position="1129"/>
    </location>
</feature>
<dbReference type="CDD" id="cd05702">
    <property type="entry name" value="S1_Rrp5_repeat_hs11_sc8"/>
    <property type="match status" value="1"/>
</dbReference>
<feature type="domain" description="S1 motif" evidence="11">
    <location>
        <begin position="749"/>
        <end position="822"/>
    </location>
</feature>
<feature type="compositionally biased region" description="Acidic residues" evidence="10">
    <location>
        <begin position="1430"/>
        <end position="1469"/>
    </location>
</feature>
<feature type="domain" description="S1 motif" evidence="11">
    <location>
        <begin position="1328"/>
        <end position="1400"/>
    </location>
</feature>
<dbReference type="FunFam" id="2.40.50.140:FF:000279">
    <property type="entry name" value="rRNA biogenesis protein rrp5"/>
    <property type="match status" value="1"/>
</dbReference>
<dbReference type="InterPro" id="IPR057301">
    <property type="entry name" value="Rrp5_OB_4th"/>
</dbReference>
<dbReference type="GO" id="GO:0006364">
    <property type="term" value="P:rRNA processing"/>
    <property type="evidence" value="ECO:0007669"/>
    <property type="project" value="UniProtKB-KW"/>
</dbReference>
<feature type="compositionally biased region" description="Acidic residues" evidence="10">
    <location>
        <begin position="104"/>
        <end position="115"/>
    </location>
</feature>
<evidence type="ECO:0000256" key="7">
    <source>
        <dbReference type="ARBA" id="ARBA00055575"/>
    </source>
</evidence>
<keyword evidence="6" id="KW-0539">Nucleus</keyword>
<evidence type="ECO:0000313" key="13">
    <source>
        <dbReference type="EMBL" id="KAL1584265.1"/>
    </source>
</evidence>
<dbReference type="InterPro" id="IPR012340">
    <property type="entry name" value="NA-bd_OB-fold"/>
</dbReference>
<feature type="domain" description="S1 motif" evidence="11">
    <location>
        <begin position="154"/>
        <end position="251"/>
    </location>
</feature>
<keyword evidence="3" id="KW-0698">rRNA processing</keyword>
<proteinExistence type="predicted"/>
<keyword evidence="5" id="KW-0677">Repeat</keyword>
<feature type="region of interest" description="Disordered" evidence="10">
    <location>
        <begin position="1"/>
        <end position="134"/>
    </location>
</feature>
<dbReference type="CDD" id="cd05697">
    <property type="entry name" value="S1_Rrp5_repeat_hs5"/>
    <property type="match status" value="1"/>
</dbReference>
<feature type="region of interest" description="Disordered" evidence="10">
    <location>
        <begin position="1408"/>
        <end position="1515"/>
    </location>
</feature>
<name>A0AB34KHN2_9PEZI</name>
<dbReference type="FunFam" id="2.40.50.140:FF:000155">
    <property type="entry name" value="rRNA biogenesis protein RRP5"/>
    <property type="match status" value="1"/>
</dbReference>
<organism evidence="13 14">
    <name type="scientific">Cladosporium halotolerans</name>
    <dbReference type="NCBI Taxonomy" id="1052096"/>
    <lineage>
        <taxon>Eukaryota</taxon>
        <taxon>Fungi</taxon>
        <taxon>Dikarya</taxon>
        <taxon>Ascomycota</taxon>
        <taxon>Pezizomycotina</taxon>
        <taxon>Dothideomycetes</taxon>
        <taxon>Dothideomycetidae</taxon>
        <taxon>Cladosporiales</taxon>
        <taxon>Cladosporiaceae</taxon>
        <taxon>Cladosporium</taxon>
    </lineage>
</organism>
<dbReference type="CDD" id="cd05698">
    <property type="entry name" value="S1_Rrp5_repeat_hs6_sc5"/>
    <property type="match status" value="1"/>
</dbReference>
<evidence type="ECO:0000256" key="10">
    <source>
        <dbReference type="SAM" id="MobiDB-lite"/>
    </source>
</evidence>
<dbReference type="PROSITE" id="PS50926">
    <property type="entry name" value="TRAM"/>
    <property type="match status" value="1"/>
</dbReference>
<keyword evidence="2" id="KW-0690">Ribosome biogenesis</keyword>
<evidence type="ECO:0000259" key="11">
    <source>
        <dbReference type="PROSITE" id="PS50126"/>
    </source>
</evidence>
<dbReference type="InterPro" id="IPR048058">
    <property type="entry name" value="Rrp5_S1_rpt_hs11_sc8"/>
</dbReference>
<dbReference type="Gene3D" id="2.40.50.140">
    <property type="entry name" value="Nucleic acid-binding proteins"/>
    <property type="match status" value="10"/>
</dbReference>
<dbReference type="FunFam" id="2.40.50.140:FF:000159">
    <property type="entry name" value="rRNA biogenesis protein rrp5"/>
    <property type="match status" value="1"/>
</dbReference>
<comment type="function">
    <text evidence="7">Involved in the biogenesis of rRNA. Required for the formation of 18S and 5.8S rRNA.</text>
</comment>
<evidence type="ECO:0000256" key="5">
    <source>
        <dbReference type="ARBA" id="ARBA00022737"/>
    </source>
</evidence>
<feature type="domain" description="S1 motif" evidence="11">
    <location>
        <begin position="949"/>
        <end position="1025"/>
    </location>
</feature>
<dbReference type="InterPro" id="IPR002792">
    <property type="entry name" value="TRAM_dom"/>
</dbReference>
<protein>
    <recommendedName>
        <fullName evidence="8">rRNA biogenesis protein RRP5</fullName>
    </recommendedName>
    <alternativeName>
        <fullName evidence="9">Ribosomal RNA-processing protein 5</fullName>
    </alternativeName>
</protein>
<dbReference type="Proteomes" id="UP000803884">
    <property type="component" value="Unassembled WGS sequence"/>
</dbReference>
<feature type="domain" description="S1 motif" evidence="11">
    <location>
        <begin position="661"/>
        <end position="730"/>
    </location>
</feature>
<evidence type="ECO:0000259" key="12">
    <source>
        <dbReference type="PROSITE" id="PS50926"/>
    </source>
</evidence>
<evidence type="ECO:0000313" key="14">
    <source>
        <dbReference type="Proteomes" id="UP000803884"/>
    </source>
</evidence>
<accession>A0AB34KHN2</accession>
<dbReference type="SUPFAM" id="SSF48452">
    <property type="entry name" value="TPR-like"/>
    <property type="match status" value="2"/>
</dbReference>
<keyword evidence="14" id="KW-1185">Reference proteome</keyword>
<feature type="domain" description="S1 motif" evidence="11">
    <location>
        <begin position="844"/>
        <end position="913"/>
    </location>
</feature>
<dbReference type="Gene3D" id="1.25.40.10">
    <property type="entry name" value="Tetratricopeptide repeat domain"/>
    <property type="match status" value="1"/>
</dbReference>
<dbReference type="CDD" id="cd05693">
    <property type="entry name" value="S1_Rrp5_repeat_hs1_sc1"/>
    <property type="match status" value="1"/>
</dbReference>
<dbReference type="CDD" id="cd05708">
    <property type="entry name" value="S1_Rrp5_repeat_sc12"/>
    <property type="match status" value="1"/>
</dbReference>
<dbReference type="SUPFAM" id="SSF50249">
    <property type="entry name" value="Nucleic acid-binding proteins"/>
    <property type="match status" value="11"/>
</dbReference>
<feature type="compositionally biased region" description="Acidic residues" evidence="10">
    <location>
        <begin position="1409"/>
        <end position="1422"/>
    </location>
</feature>
<dbReference type="CDD" id="cd04461">
    <property type="entry name" value="S1_Rrp5_repeat_hs8_sc7"/>
    <property type="match status" value="1"/>
</dbReference>
<evidence type="ECO:0000256" key="6">
    <source>
        <dbReference type="ARBA" id="ARBA00023242"/>
    </source>
</evidence>
<dbReference type="Pfam" id="PF00575">
    <property type="entry name" value="S1"/>
    <property type="match status" value="3"/>
</dbReference>
<comment type="subcellular location">
    <subcellularLocation>
        <location evidence="1">Nucleus</location>
        <location evidence="1">Nucleolus</location>
    </subcellularLocation>
</comment>
<dbReference type="EMBL" id="JAAQHG020000027">
    <property type="protein sequence ID" value="KAL1584265.1"/>
    <property type="molecule type" value="Genomic_DNA"/>
</dbReference>
<feature type="compositionally biased region" description="Basic and acidic residues" evidence="10">
    <location>
        <begin position="8"/>
        <end position="52"/>
    </location>
</feature>
<dbReference type="InterPro" id="IPR048059">
    <property type="entry name" value="Rrp5_S1_rpt_hs1_sc1"/>
</dbReference>
<dbReference type="InterPro" id="IPR003107">
    <property type="entry name" value="HAT"/>
</dbReference>
<dbReference type="PANTHER" id="PTHR23270:SF10">
    <property type="entry name" value="PROTEIN RRP5 HOMOLOG"/>
    <property type="match status" value="1"/>
</dbReference>